<evidence type="ECO:0000313" key="1">
    <source>
        <dbReference type="EMBL" id="AEP08651.1"/>
    </source>
</evidence>
<dbReference type="KEGG" id="mai:MICA_306"/>
<dbReference type="EMBL" id="CP002382">
    <property type="protein sequence ID" value="AEP08651.1"/>
    <property type="molecule type" value="Genomic_DNA"/>
</dbReference>
<gene>
    <name evidence="1" type="ordered locus">MICA_306</name>
</gene>
<sequence>MKRTRFKKTPVLDLEFETGDVYLAELTKRANMFRGDVHSTYAVSDWING</sequence>
<reference evidence="1 2" key="1">
    <citation type="journal article" date="2011" name="BMC Genomics">
        <title>Genomic insights into an obligate epibiotic bacterial predator: Micavibrio aeruginosavorus ARL-13.</title>
        <authorList>
            <person name="Wang Z."/>
            <person name="Kadouri D."/>
            <person name="Wu M."/>
        </authorList>
    </citation>
    <scope>NUCLEOTIDE SEQUENCE [LARGE SCALE GENOMIC DNA]</scope>
    <source>
        <strain evidence="1 2">ARL-13</strain>
    </source>
</reference>
<accession>G2KQA9</accession>
<keyword evidence="2" id="KW-1185">Reference proteome</keyword>
<dbReference type="Proteomes" id="UP000009286">
    <property type="component" value="Chromosome"/>
</dbReference>
<dbReference type="STRING" id="856793.MICA_306"/>
<name>G2KQA9_MICAA</name>
<proteinExistence type="predicted"/>
<dbReference type="RefSeq" id="WP_014101874.1">
    <property type="nucleotide sequence ID" value="NC_016026.1"/>
</dbReference>
<dbReference type="AlphaFoldDB" id="G2KQA9"/>
<dbReference type="HOGENOM" id="CLU_3137637_0_0_5"/>
<organism evidence="1 2">
    <name type="scientific">Micavibrio aeruginosavorus (strain ARL-13)</name>
    <dbReference type="NCBI Taxonomy" id="856793"/>
    <lineage>
        <taxon>Bacteria</taxon>
        <taxon>Pseudomonadati</taxon>
        <taxon>Bdellovibrionota</taxon>
        <taxon>Bdellovibrionia</taxon>
        <taxon>Bdellovibrionales</taxon>
        <taxon>Pseudobdellovibrionaceae</taxon>
        <taxon>Micavibrio</taxon>
    </lineage>
</organism>
<protein>
    <submittedName>
        <fullName evidence="1">Uncharacterized protein</fullName>
    </submittedName>
</protein>
<evidence type="ECO:0000313" key="2">
    <source>
        <dbReference type="Proteomes" id="UP000009286"/>
    </source>
</evidence>